<reference evidence="1 2" key="1">
    <citation type="journal article" date="2024" name="Int. J. Syst. Evol. Microbiol.">
        <title>Paenibacillus hexagrammi sp. nov., a novel bacterium isolated from the gut content of Hexagrammos agrammus.</title>
        <authorList>
            <person name="Jung H.K."/>
            <person name="Kim D.G."/>
            <person name="Zin H."/>
            <person name="Park J."/>
            <person name="Jung H."/>
            <person name="Kim Y.O."/>
            <person name="Kong H.J."/>
            <person name="Kim J.W."/>
            <person name="Kim Y.S."/>
        </authorList>
    </citation>
    <scope>NUCLEOTIDE SEQUENCE [LARGE SCALE GENOMIC DNA]</scope>
    <source>
        <strain evidence="1 2">YPD9-1</strain>
    </source>
</reference>
<gene>
    <name evidence="1" type="ORF">L0M14_25505</name>
</gene>
<organism evidence="1 2">
    <name type="scientific">Paenibacillus hexagrammi</name>
    <dbReference type="NCBI Taxonomy" id="2908839"/>
    <lineage>
        <taxon>Bacteria</taxon>
        <taxon>Bacillati</taxon>
        <taxon>Bacillota</taxon>
        <taxon>Bacilli</taxon>
        <taxon>Bacillales</taxon>
        <taxon>Paenibacillaceae</taxon>
        <taxon>Paenibacillus</taxon>
    </lineage>
</organism>
<sequence length="150" mass="16459">MPRLSFVGWIAINDLSSSSTLHIGDNVTTTLKTRVFAVQREVPIYYGNEGNFESSVFNRPFPQPQPGEPVEMIVNNWGSCIKVNAIRVLGISSSAVLQVGSNTNIEAEARVKNIRQFVKPKPGPQQKTTFVKLGTDIGLGEWQNVTEAQG</sequence>
<dbReference type="RefSeq" id="WP_235119237.1">
    <property type="nucleotide sequence ID" value="NZ_CP090978.1"/>
</dbReference>
<protein>
    <submittedName>
        <fullName evidence="1">Spore germination protein GerPE</fullName>
    </submittedName>
</protein>
<dbReference type="EMBL" id="CP090978">
    <property type="protein sequence ID" value="UJF32894.1"/>
    <property type="molecule type" value="Genomic_DNA"/>
</dbReference>
<name>A0ABY3SFU3_9BACL</name>
<proteinExistence type="predicted"/>
<accession>A0ABY3SFU3</accession>
<keyword evidence="2" id="KW-1185">Reference proteome</keyword>
<dbReference type="InterPro" id="IPR024496">
    <property type="entry name" value="Spore_germ_GerPE"/>
</dbReference>
<evidence type="ECO:0000313" key="2">
    <source>
        <dbReference type="Proteomes" id="UP001649230"/>
    </source>
</evidence>
<evidence type="ECO:0000313" key="1">
    <source>
        <dbReference type="EMBL" id="UJF32894.1"/>
    </source>
</evidence>
<dbReference type="Pfam" id="PF10970">
    <property type="entry name" value="GerPE"/>
    <property type="match status" value="1"/>
</dbReference>
<dbReference type="Proteomes" id="UP001649230">
    <property type="component" value="Chromosome"/>
</dbReference>